<dbReference type="GO" id="GO:0050321">
    <property type="term" value="F:tau-protein kinase activity"/>
    <property type="evidence" value="ECO:0007669"/>
    <property type="project" value="TreeGrafter"/>
</dbReference>
<evidence type="ECO:0000256" key="4">
    <source>
        <dbReference type="ARBA" id="ARBA00022490"/>
    </source>
</evidence>
<dbReference type="SUPFAM" id="SSF56112">
    <property type="entry name" value="Protein kinase-like (PK-like)"/>
    <property type="match status" value="1"/>
</dbReference>
<dbReference type="PANTHER" id="PTHR24346">
    <property type="entry name" value="MAP/MICROTUBULE AFFINITY-REGULATING KINASE"/>
    <property type="match status" value="1"/>
</dbReference>
<dbReference type="Pfam" id="PF23312">
    <property type="entry name" value="UBA_SIK3"/>
    <property type="match status" value="1"/>
</dbReference>
<keyword evidence="10" id="KW-0418">Kinase</keyword>
<dbReference type="GO" id="GO:0046872">
    <property type="term" value="F:metal ion binding"/>
    <property type="evidence" value="ECO:0007669"/>
    <property type="project" value="UniProtKB-KW"/>
</dbReference>
<feature type="region of interest" description="Disordered" evidence="16">
    <location>
        <begin position="766"/>
        <end position="805"/>
    </location>
</feature>
<evidence type="ECO:0000256" key="8">
    <source>
        <dbReference type="ARBA" id="ARBA00022723"/>
    </source>
</evidence>
<proteinExistence type="predicted"/>
<keyword evidence="8" id="KW-0479">Metal-binding</keyword>
<feature type="region of interest" description="Disordered" evidence="16">
    <location>
        <begin position="673"/>
        <end position="730"/>
    </location>
</feature>
<protein>
    <recommendedName>
        <fullName evidence="3">non-specific serine/threonine protein kinase</fullName>
        <ecNumber evidence="3">2.7.11.1</ecNumber>
    </recommendedName>
</protein>
<dbReference type="GO" id="GO:0035556">
    <property type="term" value="P:intracellular signal transduction"/>
    <property type="evidence" value="ECO:0007669"/>
    <property type="project" value="TreeGrafter"/>
</dbReference>
<dbReference type="PROSITE" id="PS00107">
    <property type="entry name" value="PROTEIN_KINASE_ATP"/>
    <property type="match status" value="1"/>
</dbReference>
<feature type="compositionally biased region" description="Basic and acidic residues" evidence="16">
    <location>
        <begin position="766"/>
        <end position="778"/>
    </location>
</feature>
<dbReference type="Pfam" id="PF00069">
    <property type="entry name" value="Pkinase"/>
    <property type="match status" value="1"/>
</dbReference>
<feature type="compositionally biased region" description="Polar residues" evidence="16">
    <location>
        <begin position="792"/>
        <end position="805"/>
    </location>
</feature>
<feature type="domain" description="UBA" evidence="18">
    <location>
        <begin position="291"/>
        <end position="331"/>
    </location>
</feature>
<reference evidence="19 20" key="1">
    <citation type="submission" date="2024-04" db="EMBL/GenBank/DDBJ databases">
        <authorList>
            <consortium name="Genoscope - CEA"/>
            <person name="William W."/>
        </authorList>
    </citation>
    <scope>NUCLEOTIDE SEQUENCE [LARGE SCALE GENOMIC DNA]</scope>
</reference>
<keyword evidence="7" id="KW-0808">Transferase</keyword>
<dbReference type="GO" id="GO:0005524">
    <property type="term" value="F:ATP binding"/>
    <property type="evidence" value="ECO:0007669"/>
    <property type="project" value="UniProtKB-UniRule"/>
</dbReference>
<dbReference type="PROSITE" id="PS00108">
    <property type="entry name" value="PROTEIN_KINASE_ST"/>
    <property type="match status" value="1"/>
</dbReference>
<dbReference type="InterPro" id="IPR057380">
    <property type="entry name" value="UBA_SIK1/2/3"/>
</dbReference>
<dbReference type="SMART" id="SM00220">
    <property type="entry name" value="S_TKc"/>
    <property type="match status" value="1"/>
</dbReference>
<dbReference type="InterPro" id="IPR011009">
    <property type="entry name" value="Kinase-like_dom_sf"/>
</dbReference>
<evidence type="ECO:0000256" key="9">
    <source>
        <dbReference type="ARBA" id="ARBA00022741"/>
    </source>
</evidence>
<dbReference type="InterPro" id="IPR017441">
    <property type="entry name" value="Protein_kinase_ATP_BS"/>
</dbReference>
<feature type="compositionally biased region" description="Low complexity" evidence="16">
    <location>
        <begin position="681"/>
        <end position="695"/>
    </location>
</feature>
<evidence type="ECO:0000313" key="19">
    <source>
        <dbReference type="EMBL" id="CAL1527952.1"/>
    </source>
</evidence>
<evidence type="ECO:0000256" key="14">
    <source>
        <dbReference type="ARBA" id="ARBA00048679"/>
    </source>
</evidence>
<feature type="compositionally biased region" description="Basic residues" evidence="16">
    <location>
        <begin position="705"/>
        <end position="717"/>
    </location>
</feature>
<dbReference type="FunFam" id="3.30.200.20:FF:000003">
    <property type="entry name" value="Non-specific serine/threonine protein kinase"/>
    <property type="match status" value="1"/>
</dbReference>
<dbReference type="EMBL" id="CAXITT010000024">
    <property type="protein sequence ID" value="CAL1527952.1"/>
    <property type="molecule type" value="Genomic_DNA"/>
</dbReference>
<comment type="subcellular location">
    <subcellularLocation>
        <location evidence="2">Cytoplasm</location>
    </subcellularLocation>
</comment>
<evidence type="ECO:0000256" key="7">
    <source>
        <dbReference type="ARBA" id="ARBA00022679"/>
    </source>
</evidence>
<keyword evidence="20" id="KW-1185">Reference proteome</keyword>
<evidence type="ECO:0000259" key="18">
    <source>
        <dbReference type="PROSITE" id="PS50030"/>
    </source>
</evidence>
<comment type="catalytic activity">
    <reaction evidence="14">
        <text>L-seryl-[protein] + ATP = O-phospho-L-seryl-[protein] + ADP + H(+)</text>
        <dbReference type="Rhea" id="RHEA:17989"/>
        <dbReference type="Rhea" id="RHEA-COMP:9863"/>
        <dbReference type="Rhea" id="RHEA-COMP:11604"/>
        <dbReference type="ChEBI" id="CHEBI:15378"/>
        <dbReference type="ChEBI" id="CHEBI:29999"/>
        <dbReference type="ChEBI" id="CHEBI:30616"/>
        <dbReference type="ChEBI" id="CHEBI:83421"/>
        <dbReference type="ChEBI" id="CHEBI:456216"/>
        <dbReference type="EC" id="2.7.11.1"/>
    </reaction>
</comment>
<feature type="binding site" evidence="15">
    <location>
        <position position="45"/>
    </location>
    <ligand>
        <name>ATP</name>
        <dbReference type="ChEBI" id="CHEBI:30616"/>
    </ligand>
</feature>
<evidence type="ECO:0000259" key="17">
    <source>
        <dbReference type="PROSITE" id="PS50011"/>
    </source>
</evidence>
<dbReference type="PROSITE" id="PS50011">
    <property type="entry name" value="PROTEIN_KINASE_DOM"/>
    <property type="match status" value="1"/>
</dbReference>
<keyword evidence="9 15" id="KW-0547">Nucleotide-binding</keyword>
<feature type="region of interest" description="Disordered" evidence="16">
    <location>
        <begin position="1081"/>
        <end position="1104"/>
    </location>
</feature>
<dbReference type="GO" id="GO:0005737">
    <property type="term" value="C:cytoplasm"/>
    <property type="evidence" value="ECO:0007669"/>
    <property type="project" value="UniProtKB-SubCell"/>
</dbReference>
<keyword evidence="6" id="KW-0597">Phosphoprotein</keyword>
<comment type="cofactor">
    <cofactor evidence="1">
        <name>Mg(2+)</name>
        <dbReference type="ChEBI" id="CHEBI:18420"/>
    </cofactor>
</comment>
<keyword evidence="12" id="KW-0460">Magnesium</keyword>
<dbReference type="PANTHER" id="PTHR24346:SF74">
    <property type="entry name" value="PROTEIN KINASE DOMAIN-CONTAINING PROTEIN"/>
    <property type="match status" value="1"/>
</dbReference>
<keyword evidence="5" id="KW-0723">Serine/threonine-protein kinase</keyword>
<dbReference type="CDD" id="cd14338">
    <property type="entry name" value="UBA_SIK"/>
    <property type="match status" value="1"/>
</dbReference>
<evidence type="ECO:0000256" key="10">
    <source>
        <dbReference type="ARBA" id="ARBA00022777"/>
    </source>
</evidence>
<dbReference type="PROSITE" id="PS50030">
    <property type="entry name" value="UBA"/>
    <property type="match status" value="1"/>
</dbReference>
<gene>
    <name evidence="19" type="ORF">GSLYS_00002122001</name>
</gene>
<evidence type="ECO:0000256" key="12">
    <source>
        <dbReference type="ARBA" id="ARBA00022842"/>
    </source>
</evidence>
<keyword evidence="11 15" id="KW-0067">ATP-binding</keyword>
<accession>A0AAV2H2R4</accession>
<comment type="caution">
    <text evidence="19">The sequence shown here is derived from an EMBL/GenBank/DDBJ whole genome shotgun (WGS) entry which is preliminary data.</text>
</comment>
<evidence type="ECO:0000256" key="16">
    <source>
        <dbReference type="SAM" id="MobiDB-lite"/>
    </source>
</evidence>
<evidence type="ECO:0000313" key="20">
    <source>
        <dbReference type="Proteomes" id="UP001497497"/>
    </source>
</evidence>
<evidence type="ECO:0000256" key="2">
    <source>
        <dbReference type="ARBA" id="ARBA00004496"/>
    </source>
</evidence>
<evidence type="ECO:0000256" key="15">
    <source>
        <dbReference type="PROSITE-ProRule" id="PRU10141"/>
    </source>
</evidence>
<organism evidence="19 20">
    <name type="scientific">Lymnaea stagnalis</name>
    <name type="common">Great pond snail</name>
    <name type="synonym">Helix stagnalis</name>
    <dbReference type="NCBI Taxonomy" id="6523"/>
    <lineage>
        <taxon>Eukaryota</taxon>
        <taxon>Metazoa</taxon>
        <taxon>Spiralia</taxon>
        <taxon>Lophotrochozoa</taxon>
        <taxon>Mollusca</taxon>
        <taxon>Gastropoda</taxon>
        <taxon>Heterobranchia</taxon>
        <taxon>Euthyneura</taxon>
        <taxon>Panpulmonata</taxon>
        <taxon>Hygrophila</taxon>
        <taxon>Lymnaeoidea</taxon>
        <taxon>Lymnaeidae</taxon>
        <taxon>Lymnaea</taxon>
    </lineage>
</organism>
<dbReference type="AlphaFoldDB" id="A0AAV2H2R4"/>
<dbReference type="EC" id="2.7.11.1" evidence="3"/>
<dbReference type="InterPro" id="IPR015940">
    <property type="entry name" value="UBA"/>
</dbReference>
<feature type="domain" description="Protein kinase" evidence="17">
    <location>
        <begin position="16"/>
        <end position="267"/>
    </location>
</feature>
<keyword evidence="4" id="KW-0963">Cytoplasm</keyword>
<dbReference type="FunFam" id="1.10.510.10:FF:000154">
    <property type="entry name" value="Serine/threonine-protein kinase SIK2"/>
    <property type="match status" value="1"/>
</dbReference>
<dbReference type="InterPro" id="IPR000719">
    <property type="entry name" value="Prot_kinase_dom"/>
</dbReference>
<evidence type="ECO:0000256" key="11">
    <source>
        <dbReference type="ARBA" id="ARBA00022840"/>
    </source>
</evidence>
<name>A0AAV2H2R4_LYMST</name>
<evidence type="ECO:0000256" key="1">
    <source>
        <dbReference type="ARBA" id="ARBA00001946"/>
    </source>
</evidence>
<evidence type="ECO:0000256" key="5">
    <source>
        <dbReference type="ARBA" id="ARBA00022527"/>
    </source>
</evidence>
<dbReference type="Gene3D" id="1.10.510.10">
    <property type="entry name" value="Transferase(Phosphotransferase) domain 1"/>
    <property type="match status" value="1"/>
</dbReference>
<sequence length="1218" mass="134369">MVMADRPKGQIRVGFYDIERTIGKGNFAVVKLAKHRITKTEVAIKIIDKTQLDESNLKKVYREVQIMKLINHNHIIKLYQVMETKNMLYLVSEYAPNGEIFDYIAQHGRMSEADARKKFWQILSAVEYCHNHRIVHRDLKAENLLLDANMSIKIADFGFGNFFEPNEQLATWCGSPPYAAPEVYEGKKYLGPQIDIWSLGVVLYVLVCGALPFDGPNLQVLRDRVLSGRFRIPYFMSSECEQLIRRMLVLEPTKRYTIAQIRSHRWMQIEGGYPRSAPPSPIIGYNASVGEFNEQILRIMQSLGIDQKKTMEALRKDAYDHYTAIYYLLLDRLRHHRSSFPTDSRVDARRRRPSTIAEQAMLQNIPGRPLIGTTKHGGFSRTLDTPGVGASCMAQRSDPLNELDVVPPPPSVPHCMAELVPQPFQKPGPGSGSVITTSIDEGVEVDILDRRDSDVDSVIGGSASYRAGGSFSGFSTGQRASMSSCSGQSCSSVTCLSPCTSIDSSLGVDLSQSSFHAAMLALSQDGNYINTAKRTQASESSHQHLLSLYPSSMLTHLTNVPQAAPTPRHGRYSISGPSGGPSGFSPFSLRPDMALGNNQYLQVSPDQQQIPEEFLQDRAQTRSPVNFREGRRASDGLVAQGIIAFKQKLKESMRAQGMLELRQEHQQLQNMYNTKTWESPTSSSTTTSTTTTTTSNSLPASKPPAPHRKLSAPHHGFRQWSLDEQSPQRRRPLMKRMSLPSETFDIQPHRLLALKQAIQVEEHLERANSQDNVGKEESPACISSGAGDFTALGSSSDSQRLQQKRQTFQKHGQLAQQFQQLNLMPAVTPIAQVSPGYFSQQDPLVQCPTAQSNQFYISSSQMGVPTIVQPEGQQWQGQSQPLPANIELLPSPNVSSHTVFNPSSTYNYAETTAGHSETGNGAMMHDCFPSLFEQRLAMSSFTHQPIGEQLQELVVRSPALGPPAELTCARLPLELSHDAVRSSNKGHCFTPCTETGYVDFVDSSNITRTAMLSSQSQNVYLGNNETSAAMLSMSMYSPSSIPNYIKLCDSNLQQPGSNLILHESTTNNEEADPSLLYDMTSPRVSPARSSHPRPRVDQDVGSSQCHRRTGVFMAVHPFQRENKLNFLGATSSASPPSSHSLANITSLPSSTMVPACMTSMLSSLPSTQTFSVYDGQFSAHNPVQTSTGVDLSQSNSTLPKGAAAAGYWAQSEEQMDLS</sequence>
<dbReference type="GO" id="GO:0000226">
    <property type="term" value="P:microtubule cytoskeleton organization"/>
    <property type="evidence" value="ECO:0007669"/>
    <property type="project" value="TreeGrafter"/>
</dbReference>
<dbReference type="Proteomes" id="UP001497497">
    <property type="component" value="Unassembled WGS sequence"/>
</dbReference>
<evidence type="ECO:0000256" key="6">
    <source>
        <dbReference type="ARBA" id="ARBA00022553"/>
    </source>
</evidence>
<comment type="catalytic activity">
    <reaction evidence="13">
        <text>L-threonyl-[protein] + ATP = O-phospho-L-threonyl-[protein] + ADP + H(+)</text>
        <dbReference type="Rhea" id="RHEA:46608"/>
        <dbReference type="Rhea" id="RHEA-COMP:11060"/>
        <dbReference type="Rhea" id="RHEA-COMP:11605"/>
        <dbReference type="ChEBI" id="CHEBI:15378"/>
        <dbReference type="ChEBI" id="CHEBI:30013"/>
        <dbReference type="ChEBI" id="CHEBI:30616"/>
        <dbReference type="ChEBI" id="CHEBI:61977"/>
        <dbReference type="ChEBI" id="CHEBI:456216"/>
        <dbReference type="EC" id="2.7.11.1"/>
    </reaction>
</comment>
<evidence type="ECO:0000256" key="3">
    <source>
        <dbReference type="ARBA" id="ARBA00012513"/>
    </source>
</evidence>
<evidence type="ECO:0000256" key="13">
    <source>
        <dbReference type="ARBA" id="ARBA00047899"/>
    </source>
</evidence>
<dbReference type="CDD" id="cd14071">
    <property type="entry name" value="STKc_SIK"/>
    <property type="match status" value="1"/>
</dbReference>
<dbReference type="InterPro" id="IPR008271">
    <property type="entry name" value="Ser/Thr_kinase_AS"/>
</dbReference>
<dbReference type="InterPro" id="IPR034672">
    <property type="entry name" value="SIK"/>
</dbReference>